<dbReference type="SUPFAM" id="SSF50685">
    <property type="entry name" value="Barwin-like endoglucanases"/>
    <property type="match status" value="1"/>
</dbReference>
<keyword evidence="3" id="KW-0964">Secreted</keyword>
<dbReference type="InterPro" id="IPR036908">
    <property type="entry name" value="RlpA-like_sf"/>
</dbReference>
<keyword evidence="6" id="KW-1185">Reference proteome</keyword>
<organism evidence="5 6">
    <name type="scientific">Cerrena zonata</name>
    <dbReference type="NCBI Taxonomy" id="2478898"/>
    <lineage>
        <taxon>Eukaryota</taxon>
        <taxon>Fungi</taxon>
        <taxon>Dikarya</taxon>
        <taxon>Basidiomycota</taxon>
        <taxon>Agaricomycotina</taxon>
        <taxon>Agaricomycetes</taxon>
        <taxon>Polyporales</taxon>
        <taxon>Cerrenaceae</taxon>
        <taxon>Cerrena</taxon>
    </lineage>
</organism>
<dbReference type="PANTHER" id="PTHR31836:SF28">
    <property type="entry name" value="SRCR DOMAIN-CONTAINING PROTEIN-RELATED"/>
    <property type="match status" value="1"/>
</dbReference>
<dbReference type="GO" id="GO:0005576">
    <property type="term" value="C:extracellular region"/>
    <property type="evidence" value="ECO:0007669"/>
    <property type="project" value="UniProtKB-SubCell"/>
</dbReference>
<sequence length="116" mass="12019">MFRSTIISTVLATTYFGTAAAFIGDATLFRPAIGACGAVSVDSDSVVALSPSQYANGTHCLQHILVHANGRTVDAIVVDLCPDCGSGSIALSPSAFFKLAPIDTGTGIIHVTWEFE</sequence>
<dbReference type="Gene3D" id="2.40.40.10">
    <property type="entry name" value="RlpA-like domain"/>
    <property type="match status" value="1"/>
</dbReference>
<reference evidence="5 6" key="1">
    <citation type="submission" date="2022-09" db="EMBL/GenBank/DDBJ databases">
        <authorList>
            <person name="Palmer J.M."/>
        </authorList>
    </citation>
    <scope>NUCLEOTIDE SEQUENCE [LARGE SCALE GENOMIC DNA]</scope>
    <source>
        <strain evidence="5 6">DSM 7382</strain>
    </source>
</reference>
<comment type="subcellular location">
    <subcellularLocation>
        <location evidence="1">Secreted</location>
    </subcellularLocation>
</comment>
<dbReference type="PANTHER" id="PTHR31836">
    <property type="match status" value="1"/>
</dbReference>
<dbReference type="Pfam" id="PF24300">
    <property type="entry name" value="KWL1"/>
    <property type="match status" value="1"/>
</dbReference>
<evidence type="ECO:0008006" key="7">
    <source>
        <dbReference type="Google" id="ProtNLM"/>
    </source>
</evidence>
<dbReference type="InterPro" id="IPR039271">
    <property type="entry name" value="Kiwellin-like"/>
</dbReference>
<dbReference type="AlphaFoldDB" id="A0AAW0G6Z7"/>
<gene>
    <name evidence="5" type="ORF">QCA50_011331</name>
</gene>
<dbReference type="CDD" id="cd22191">
    <property type="entry name" value="DPBB_RlpA_EXP_N-like"/>
    <property type="match status" value="1"/>
</dbReference>
<name>A0AAW0G6Z7_9APHY</name>
<evidence type="ECO:0000256" key="3">
    <source>
        <dbReference type="ARBA" id="ARBA00022525"/>
    </source>
</evidence>
<evidence type="ECO:0000313" key="5">
    <source>
        <dbReference type="EMBL" id="KAK7685467.1"/>
    </source>
</evidence>
<comment type="caution">
    <text evidence="5">The sequence shown here is derived from an EMBL/GenBank/DDBJ whole genome shotgun (WGS) entry which is preliminary data.</text>
</comment>
<proteinExistence type="inferred from homology"/>
<dbReference type="EMBL" id="JASBNA010000020">
    <property type="protein sequence ID" value="KAK7685467.1"/>
    <property type="molecule type" value="Genomic_DNA"/>
</dbReference>
<evidence type="ECO:0000256" key="4">
    <source>
        <dbReference type="ARBA" id="ARBA00022729"/>
    </source>
</evidence>
<evidence type="ECO:0000256" key="2">
    <source>
        <dbReference type="ARBA" id="ARBA00005592"/>
    </source>
</evidence>
<dbReference type="InterPro" id="IPR051477">
    <property type="entry name" value="Expansin_CellWall"/>
</dbReference>
<evidence type="ECO:0000313" key="6">
    <source>
        <dbReference type="Proteomes" id="UP001385951"/>
    </source>
</evidence>
<protein>
    <recommendedName>
        <fullName evidence="7">RlpA-like protein double-psi beta-barrel domain-containing protein</fullName>
    </recommendedName>
</protein>
<dbReference type="Proteomes" id="UP001385951">
    <property type="component" value="Unassembled WGS sequence"/>
</dbReference>
<evidence type="ECO:0000256" key="1">
    <source>
        <dbReference type="ARBA" id="ARBA00004613"/>
    </source>
</evidence>
<comment type="similarity">
    <text evidence="2">Belongs to the kiwellin family.</text>
</comment>
<keyword evidence="4" id="KW-0732">Signal</keyword>
<accession>A0AAW0G6Z7</accession>